<dbReference type="Proteomes" id="UP000240908">
    <property type="component" value="Chromosome"/>
</dbReference>
<keyword evidence="1" id="KW-0472">Membrane</keyword>
<feature type="transmembrane region" description="Helical" evidence="1">
    <location>
        <begin position="33"/>
        <end position="50"/>
    </location>
</feature>
<protein>
    <submittedName>
        <fullName evidence="2">Uncharacterized protein</fullName>
    </submittedName>
</protein>
<keyword evidence="3" id="KW-1185">Reference proteome</keyword>
<dbReference type="EMBL" id="CP028487">
    <property type="protein sequence ID" value="AVX37906.1"/>
    <property type="molecule type" value="Genomic_DNA"/>
</dbReference>
<accession>A0ABM6UU95</accession>
<keyword evidence="1" id="KW-0812">Transmembrane</keyword>
<gene>
    <name evidence="2" type="ORF">DA391_09690</name>
</gene>
<dbReference type="RefSeq" id="WP_108087637.1">
    <property type="nucleotide sequence ID" value="NZ_CP028487.1"/>
</dbReference>
<keyword evidence="1" id="KW-1133">Transmembrane helix</keyword>
<reference evidence="3" key="1">
    <citation type="journal article" date="2018" name="Genome Announc.">
        <title>First complete genome sequence of Yersinia massiliensis.</title>
        <authorList>
            <person name="Thomas M.C."/>
            <person name="Arling V."/>
            <person name="Goji N."/>
            <person name="Janzen T.W."/>
            <person name="Duceppe M.-O."/>
            <person name="Mathews A."/>
            <person name="Carrillo C."/>
            <person name="Amoako K."/>
        </authorList>
    </citation>
    <scope>NUCLEOTIDE SEQUENCE [LARGE SCALE GENOMIC DNA]</scope>
    <source>
        <strain evidence="3">GTA</strain>
    </source>
</reference>
<evidence type="ECO:0000256" key="1">
    <source>
        <dbReference type="SAM" id="Phobius"/>
    </source>
</evidence>
<feature type="transmembrane region" description="Helical" evidence="1">
    <location>
        <begin position="7"/>
        <end position="27"/>
    </location>
</feature>
<evidence type="ECO:0000313" key="2">
    <source>
        <dbReference type="EMBL" id="AVX37906.1"/>
    </source>
</evidence>
<sequence length="62" mass="6842">MRILYLITTLSVLVGIAGVLLFTYGVWLIYPPGGFIAAGLLCLLWSWLVSKMFNPVKPDKGD</sequence>
<organism evidence="2 3">
    <name type="scientific">Yersinia massiliensis</name>
    <dbReference type="NCBI Taxonomy" id="419257"/>
    <lineage>
        <taxon>Bacteria</taxon>
        <taxon>Pseudomonadati</taxon>
        <taxon>Pseudomonadota</taxon>
        <taxon>Gammaproteobacteria</taxon>
        <taxon>Enterobacterales</taxon>
        <taxon>Yersiniaceae</taxon>
        <taxon>Yersinia</taxon>
    </lineage>
</organism>
<proteinExistence type="predicted"/>
<name>A0ABM6UU95_9GAMM</name>
<evidence type="ECO:0000313" key="3">
    <source>
        <dbReference type="Proteomes" id="UP000240908"/>
    </source>
</evidence>